<dbReference type="SUPFAM" id="SSF53850">
    <property type="entry name" value="Periplasmic binding protein-like II"/>
    <property type="match status" value="1"/>
</dbReference>
<dbReference type="HOGENOM" id="CLU_039613_2_1_5"/>
<dbReference type="PANTHER" id="PTHR30537">
    <property type="entry name" value="HTH-TYPE TRANSCRIPTIONAL REGULATOR"/>
    <property type="match status" value="1"/>
</dbReference>
<dbReference type="InterPro" id="IPR005119">
    <property type="entry name" value="LysR_subst-bd"/>
</dbReference>
<dbReference type="InterPro" id="IPR036390">
    <property type="entry name" value="WH_DNA-bd_sf"/>
</dbReference>
<dbReference type="GO" id="GO:0043565">
    <property type="term" value="F:sequence-specific DNA binding"/>
    <property type="evidence" value="ECO:0007669"/>
    <property type="project" value="TreeGrafter"/>
</dbReference>
<evidence type="ECO:0000256" key="4">
    <source>
        <dbReference type="ARBA" id="ARBA00023163"/>
    </source>
</evidence>
<organism evidence="6 7">
    <name type="scientific">Aquamicrobium defluvii</name>
    <dbReference type="NCBI Taxonomy" id="69279"/>
    <lineage>
        <taxon>Bacteria</taxon>
        <taxon>Pseudomonadati</taxon>
        <taxon>Pseudomonadota</taxon>
        <taxon>Alphaproteobacteria</taxon>
        <taxon>Hyphomicrobiales</taxon>
        <taxon>Phyllobacteriaceae</taxon>
        <taxon>Aquamicrobium</taxon>
    </lineage>
</organism>
<evidence type="ECO:0000256" key="3">
    <source>
        <dbReference type="ARBA" id="ARBA00023125"/>
    </source>
</evidence>
<evidence type="ECO:0000256" key="2">
    <source>
        <dbReference type="ARBA" id="ARBA00023015"/>
    </source>
</evidence>
<proteinExistence type="inferred from homology"/>
<dbReference type="GO" id="GO:0006351">
    <property type="term" value="P:DNA-templated transcription"/>
    <property type="evidence" value="ECO:0007669"/>
    <property type="project" value="TreeGrafter"/>
</dbReference>
<keyword evidence="3" id="KW-0238">DNA-binding</keyword>
<dbReference type="AlphaFoldDB" id="A0A011TCI2"/>
<dbReference type="SUPFAM" id="SSF46785">
    <property type="entry name" value="Winged helix' DNA-binding domain"/>
    <property type="match status" value="1"/>
</dbReference>
<dbReference type="PATRIC" id="fig|69279.3.peg.4606"/>
<dbReference type="PANTHER" id="PTHR30537:SF3">
    <property type="entry name" value="TRANSCRIPTIONAL REGULATORY PROTEIN"/>
    <property type="match status" value="1"/>
</dbReference>
<comment type="similarity">
    <text evidence="1">Belongs to the LysR transcriptional regulatory family.</text>
</comment>
<dbReference type="InterPro" id="IPR000847">
    <property type="entry name" value="LysR_HTH_N"/>
</dbReference>
<reference evidence="6 7" key="1">
    <citation type="submission" date="2014-02" db="EMBL/GenBank/DDBJ databases">
        <title>Aquamicrobium defluvii Genome sequencing.</title>
        <authorList>
            <person name="Wang X."/>
        </authorList>
    </citation>
    <scope>NUCLEOTIDE SEQUENCE [LARGE SCALE GENOMIC DNA]</scope>
    <source>
        <strain evidence="6 7">W13Z1</strain>
    </source>
</reference>
<dbReference type="PROSITE" id="PS50931">
    <property type="entry name" value="HTH_LYSR"/>
    <property type="match status" value="1"/>
</dbReference>
<sequence>MDAQNQNWDDLRFFLAVSRAGTLSGAARSLGVTHSTVFRRLGAFEERLGVRLFERLPDGYALTGAGEAMQETAIRIDEEVIALSRQVTGQDQRLSGLIRITAIDMLAIGLLPSHLAAFHAAQPGIELEVIVSDTPLDLTRREADVALRIGNTPQEILVGRRVGRLAFGAYASAERAAQGIDEDLAGNDWIGFGRSHGAIGRQLADWLPTIRPIYRTNSISAAIAAARAGIGLAPLPCAVADRTPDLVRIALFPEDFRLDLWLLTHEDLRNTARIRAFMDFMANALATDADVLEGRRPQAGPPRTTTP</sequence>
<protein>
    <submittedName>
        <fullName evidence="6">LysR family transcriptional regulator</fullName>
    </submittedName>
</protein>
<feature type="domain" description="HTH lysR-type" evidence="5">
    <location>
        <begin position="6"/>
        <end position="63"/>
    </location>
</feature>
<dbReference type="Pfam" id="PF03466">
    <property type="entry name" value="LysR_substrate"/>
    <property type="match status" value="1"/>
</dbReference>
<dbReference type="InterPro" id="IPR036388">
    <property type="entry name" value="WH-like_DNA-bd_sf"/>
</dbReference>
<dbReference type="RefSeq" id="WP_035032907.1">
    <property type="nucleotide sequence ID" value="NZ_KK073912.1"/>
</dbReference>
<dbReference type="InterPro" id="IPR058163">
    <property type="entry name" value="LysR-type_TF_proteobact-type"/>
</dbReference>
<name>A0A011TCI2_9HYPH</name>
<gene>
    <name evidence="6" type="ORF">BG36_18790</name>
</gene>
<evidence type="ECO:0000256" key="1">
    <source>
        <dbReference type="ARBA" id="ARBA00009437"/>
    </source>
</evidence>
<dbReference type="eggNOG" id="COG0583">
    <property type="taxonomic scope" value="Bacteria"/>
</dbReference>
<dbReference type="STRING" id="69279.BG36_18790"/>
<keyword evidence="2" id="KW-0805">Transcription regulation</keyword>
<accession>A0A011TCI2</accession>
<keyword evidence="4" id="KW-0804">Transcription</keyword>
<evidence type="ECO:0000313" key="7">
    <source>
        <dbReference type="Proteomes" id="UP000019849"/>
    </source>
</evidence>
<dbReference type="Proteomes" id="UP000019849">
    <property type="component" value="Unassembled WGS sequence"/>
</dbReference>
<evidence type="ECO:0000313" key="6">
    <source>
        <dbReference type="EMBL" id="EXL01582.1"/>
    </source>
</evidence>
<dbReference type="Gene3D" id="1.10.10.10">
    <property type="entry name" value="Winged helix-like DNA-binding domain superfamily/Winged helix DNA-binding domain"/>
    <property type="match status" value="1"/>
</dbReference>
<dbReference type="GO" id="GO:0003700">
    <property type="term" value="F:DNA-binding transcription factor activity"/>
    <property type="evidence" value="ECO:0007669"/>
    <property type="project" value="InterPro"/>
</dbReference>
<comment type="caution">
    <text evidence="6">The sequence shown here is derived from an EMBL/GenBank/DDBJ whole genome shotgun (WGS) entry which is preliminary data.</text>
</comment>
<dbReference type="EMBL" id="JENY01000040">
    <property type="protein sequence ID" value="EXL01582.1"/>
    <property type="molecule type" value="Genomic_DNA"/>
</dbReference>
<dbReference type="Gene3D" id="3.40.190.290">
    <property type="match status" value="1"/>
</dbReference>
<dbReference type="Pfam" id="PF00126">
    <property type="entry name" value="HTH_1"/>
    <property type="match status" value="1"/>
</dbReference>
<evidence type="ECO:0000259" key="5">
    <source>
        <dbReference type="PROSITE" id="PS50931"/>
    </source>
</evidence>